<dbReference type="InParanoid" id="A0A2R5GNY6"/>
<feature type="region of interest" description="Disordered" evidence="1">
    <location>
        <begin position="177"/>
        <end position="299"/>
    </location>
</feature>
<dbReference type="EMBL" id="BEYU01000125">
    <property type="protein sequence ID" value="GBG32577.1"/>
    <property type="molecule type" value="Genomic_DNA"/>
</dbReference>
<proteinExistence type="predicted"/>
<feature type="compositionally biased region" description="Pro residues" evidence="1">
    <location>
        <begin position="256"/>
        <end position="265"/>
    </location>
</feature>
<gene>
    <name evidence="2" type="ORF">FCC1311_088022</name>
</gene>
<evidence type="ECO:0000313" key="2">
    <source>
        <dbReference type="EMBL" id="GBG32577.1"/>
    </source>
</evidence>
<sequence>MAKGPRASTPPGQQQSQQQQPRSASRGNGSRDRGGGQDGPRKQPQSSADKMKASARTELLSIQGRVSKLAALLKNYLETDALQDVAAREQWKKTLKSTAERVPKTSVLSKDAISKILADKAYFDKHGDTIRKTSPKDLEWRKEDNIARWIHLCGPHRVISALKAMLGLQRQLEQRLGHRSTNAGSNTNSAANKTPARTPQRSQQYQQQSSQQTPPGKSSLPAFAWSAFQNSPDPKSLPRPDRLRSKPARSSKLGIPFPPAPPRAPAPLKDASAADVPQADHDLQPRAPRVPPPQAWLST</sequence>
<name>A0A2R5GNY6_9STRA</name>
<feature type="compositionally biased region" description="Basic and acidic residues" evidence="1">
    <location>
        <begin position="29"/>
        <end position="41"/>
    </location>
</feature>
<feature type="region of interest" description="Disordered" evidence="1">
    <location>
        <begin position="1"/>
        <end position="56"/>
    </location>
</feature>
<evidence type="ECO:0000256" key="1">
    <source>
        <dbReference type="SAM" id="MobiDB-lite"/>
    </source>
</evidence>
<dbReference type="Proteomes" id="UP000241890">
    <property type="component" value="Unassembled WGS sequence"/>
</dbReference>
<dbReference type="GO" id="GO:0016071">
    <property type="term" value="P:mRNA metabolic process"/>
    <property type="evidence" value="ECO:0007669"/>
    <property type="project" value="UniProtKB-ARBA"/>
</dbReference>
<feature type="compositionally biased region" description="Low complexity" evidence="1">
    <location>
        <begin position="180"/>
        <end position="212"/>
    </location>
</feature>
<comment type="caution">
    <text evidence="2">The sequence shown here is derived from an EMBL/GenBank/DDBJ whole genome shotgun (WGS) entry which is preliminary data.</text>
</comment>
<evidence type="ECO:0000313" key="3">
    <source>
        <dbReference type="Proteomes" id="UP000241890"/>
    </source>
</evidence>
<protein>
    <submittedName>
        <fullName evidence="2">Uncharacterized protein</fullName>
    </submittedName>
</protein>
<reference evidence="2 3" key="1">
    <citation type="submission" date="2017-12" db="EMBL/GenBank/DDBJ databases">
        <title>Sequencing, de novo assembly and annotation of complete genome of a new Thraustochytrid species, strain FCC1311.</title>
        <authorList>
            <person name="Sedici K."/>
            <person name="Godart F."/>
            <person name="Aiese Cigliano R."/>
            <person name="Sanseverino W."/>
            <person name="Barakat M."/>
            <person name="Ortet P."/>
            <person name="Marechal E."/>
            <person name="Cagnac O."/>
            <person name="Amato A."/>
        </authorList>
    </citation>
    <scope>NUCLEOTIDE SEQUENCE [LARGE SCALE GENOMIC DNA]</scope>
</reference>
<keyword evidence="3" id="KW-1185">Reference proteome</keyword>
<dbReference type="AlphaFoldDB" id="A0A2R5GNY6"/>
<dbReference type="Pfam" id="PF15365">
    <property type="entry name" value="PNRC"/>
    <property type="match status" value="1"/>
</dbReference>
<dbReference type="InterPro" id="IPR028322">
    <property type="entry name" value="PNRC-like_rgn"/>
</dbReference>
<accession>A0A2R5GNY6</accession>
<feature type="compositionally biased region" description="Low complexity" evidence="1">
    <location>
        <begin position="13"/>
        <end position="28"/>
    </location>
</feature>
<organism evidence="2 3">
    <name type="scientific">Hondaea fermentalgiana</name>
    <dbReference type="NCBI Taxonomy" id="2315210"/>
    <lineage>
        <taxon>Eukaryota</taxon>
        <taxon>Sar</taxon>
        <taxon>Stramenopiles</taxon>
        <taxon>Bigyra</taxon>
        <taxon>Labyrinthulomycetes</taxon>
        <taxon>Thraustochytrida</taxon>
        <taxon>Thraustochytriidae</taxon>
        <taxon>Hondaea</taxon>
    </lineage>
</organism>
<feature type="compositionally biased region" description="Pro residues" evidence="1">
    <location>
        <begin position="288"/>
        <end position="299"/>
    </location>
</feature>